<comment type="subcellular location">
    <subcellularLocation>
        <location evidence="1">Cell membrane</location>
        <topology evidence="1">Multi-pass membrane protein</topology>
    </subcellularLocation>
</comment>
<reference evidence="9 10" key="1">
    <citation type="submission" date="2019-04" db="EMBL/GenBank/DDBJ databases">
        <authorList>
            <consortium name="DOE Joint Genome Institute"/>
            <person name="Mondo S."/>
            <person name="Kjaerbolling I."/>
            <person name="Vesth T."/>
            <person name="Frisvad J.C."/>
            <person name="Nybo J.L."/>
            <person name="Theobald S."/>
            <person name="Kildgaard S."/>
            <person name="Isbrandt T."/>
            <person name="Kuo A."/>
            <person name="Sato A."/>
            <person name="Lyhne E.K."/>
            <person name="Kogle M.E."/>
            <person name="Wiebenga A."/>
            <person name="Kun R.S."/>
            <person name="Lubbers R.J."/>
            <person name="Makela M.R."/>
            <person name="Barry K."/>
            <person name="Chovatia M."/>
            <person name="Clum A."/>
            <person name="Daum C."/>
            <person name="Haridas S."/>
            <person name="He G."/>
            <person name="LaButti K."/>
            <person name="Lipzen A."/>
            <person name="Riley R."/>
            <person name="Salamov A."/>
            <person name="Simmons B.A."/>
            <person name="Magnuson J.K."/>
            <person name="Henrissat B."/>
            <person name="Mortensen U.H."/>
            <person name="Larsen T.O."/>
            <person name="Devries R.P."/>
            <person name="Grigoriev I.V."/>
            <person name="Machida M."/>
            <person name="Baker S.E."/>
            <person name="Andersen M.R."/>
            <person name="Cantor M.N."/>
            <person name="Hua S.X."/>
        </authorList>
    </citation>
    <scope>NUCLEOTIDE SEQUENCE [LARGE SCALE GENOMIC DNA]</scope>
    <source>
        <strain evidence="9 10">CBS 117616</strain>
    </source>
</reference>
<keyword evidence="4 7" id="KW-1133">Transmembrane helix</keyword>
<evidence type="ECO:0000259" key="8">
    <source>
        <dbReference type="Pfam" id="PF02656"/>
    </source>
</evidence>
<evidence type="ECO:0000256" key="5">
    <source>
        <dbReference type="ARBA" id="ARBA00023136"/>
    </source>
</evidence>
<evidence type="ECO:0000256" key="3">
    <source>
        <dbReference type="ARBA" id="ARBA00022692"/>
    </source>
</evidence>
<keyword evidence="5 7" id="KW-0472">Membrane</keyword>
<evidence type="ECO:0000256" key="4">
    <source>
        <dbReference type="ARBA" id="ARBA00022989"/>
    </source>
</evidence>
<evidence type="ECO:0000256" key="1">
    <source>
        <dbReference type="ARBA" id="ARBA00004651"/>
    </source>
</evidence>
<feature type="compositionally biased region" description="Low complexity" evidence="6">
    <location>
        <begin position="13"/>
        <end position="36"/>
    </location>
</feature>
<feature type="compositionally biased region" description="Polar residues" evidence="6">
    <location>
        <begin position="62"/>
        <end position="77"/>
    </location>
</feature>
<dbReference type="Proteomes" id="UP000325395">
    <property type="component" value="Unassembled WGS sequence"/>
</dbReference>
<evidence type="ECO:0000313" key="10">
    <source>
        <dbReference type="Proteomes" id="UP000325395"/>
    </source>
</evidence>
<keyword evidence="10" id="KW-1185">Reference proteome</keyword>
<sequence length="283" mass="30781">MDSSDLIQPTTKSVSSSPTHRSSSPRPSNSQPRRMSLLTARDQPNVAPDQGQPPPFNEITPIVSNGSTRQNYQSTEGLRNRDSGFGDSQPKSSGQRNTREADQQNWQSDSTEPHVSWFSRIADRYGSLELENKGSVARDHLALERTFLAWLRTSLAFASIGIAITQLFRLNSSSSSTSGADYSSQALPPLLSPPFYDPTTIRVTATSERLRSIGKPLGTTFIGVSLVILLIGFHRYFESQYWIIRGKFPASRGSVAVIAFVAAALIIAALVVILAISPGSVEA</sequence>
<proteinExistence type="predicted"/>
<dbReference type="InterPro" id="IPR003807">
    <property type="entry name" value="DUF202"/>
</dbReference>
<evidence type="ECO:0000256" key="7">
    <source>
        <dbReference type="SAM" id="Phobius"/>
    </source>
</evidence>
<dbReference type="InterPro" id="IPR052053">
    <property type="entry name" value="IM_YidH-like"/>
</dbReference>
<name>A0ABQ6WC39_9EURO</name>
<feature type="region of interest" description="Disordered" evidence="6">
    <location>
        <begin position="1"/>
        <end position="113"/>
    </location>
</feature>
<organism evidence="9 10">
    <name type="scientific">Aspergillus pseudocaelatus</name>
    <dbReference type="NCBI Taxonomy" id="1825620"/>
    <lineage>
        <taxon>Eukaryota</taxon>
        <taxon>Fungi</taxon>
        <taxon>Dikarya</taxon>
        <taxon>Ascomycota</taxon>
        <taxon>Pezizomycotina</taxon>
        <taxon>Eurotiomycetes</taxon>
        <taxon>Eurotiomycetidae</taxon>
        <taxon>Eurotiales</taxon>
        <taxon>Aspergillaceae</taxon>
        <taxon>Aspergillus</taxon>
        <taxon>Aspergillus subgen. Circumdati</taxon>
    </lineage>
</organism>
<accession>A0ABQ6WC39</accession>
<feature type="transmembrane region" description="Helical" evidence="7">
    <location>
        <begin position="217"/>
        <end position="234"/>
    </location>
</feature>
<feature type="transmembrane region" description="Helical" evidence="7">
    <location>
        <begin position="147"/>
        <end position="168"/>
    </location>
</feature>
<feature type="domain" description="DUF202" evidence="8">
    <location>
        <begin position="138"/>
        <end position="240"/>
    </location>
</feature>
<dbReference type="PANTHER" id="PTHR34187">
    <property type="entry name" value="FGR18P"/>
    <property type="match status" value="1"/>
</dbReference>
<dbReference type="Pfam" id="PF02656">
    <property type="entry name" value="DUF202"/>
    <property type="match status" value="1"/>
</dbReference>
<gene>
    <name evidence="9" type="ORF">BDV36DRAFT_286760</name>
</gene>
<keyword evidence="2" id="KW-1003">Cell membrane</keyword>
<evidence type="ECO:0000313" key="9">
    <source>
        <dbReference type="EMBL" id="KAE8413706.1"/>
    </source>
</evidence>
<evidence type="ECO:0000256" key="2">
    <source>
        <dbReference type="ARBA" id="ARBA00022475"/>
    </source>
</evidence>
<evidence type="ECO:0000256" key="6">
    <source>
        <dbReference type="SAM" id="MobiDB-lite"/>
    </source>
</evidence>
<feature type="compositionally biased region" description="Polar residues" evidence="6">
    <location>
        <begin position="1"/>
        <end position="12"/>
    </location>
</feature>
<dbReference type="PANTHER" id="PTHR34187:SF2">
    <property type="entry name" value="DUF202 DOMAIN-CONTAINING PROTEIN"/>
    <property type="match status" value="1"/>
</dbReference>
<dbReference type="EMBL" id="ML735800">
    <property type="protein sequence ID" value="KAE8413706.1"/>
    <property type="molecule type" value="Genomic_DNA"/>
</dbReference>
<keyword evidence="3 7" id="KW-0812">Transmembrane</keyword>
<protein>
    <recommendedName>
        <fullName evidence="8">DUF202 domain-containing protein</fullName>
    </recommendedName>
</protein>
<feature type="transmembrane region" description="Helical" evidence="7">
    <location>
        <begin position="255"/>
        <end position="276"/>
    </location>
</feature>